<dbReference type="InterPro" id="IPR029058">
    <property type="entry name" value="AB_hydrolase_fold"/>
</dbReference>
<protein>
    <submittedName>
        <fullName evidence="2">Alpha/beta fold hydrolase</fullName>
    </submittedName>
</protein>
<dbReference type="GO" id="GO:0016787">
    <property type="term" value="F:hydrolase activity"/>
    <property type="evidence" value="ECO:0007669"/>
    <property type="project" value="UniProtKB-KW"/>
</dbReference>
<evidence type="ECO:0000313" key="3">
    <source>
        <dbReference type="Proteomes" id="UP000437065"/>
    </source>
</evidence>
<proteinExistence type="predicted"/>
<organism evidence="2 3">
    <name type="scientific">Halobaculum saliterrae</name>
    <dbReference type="NCBI Taxonomy" id="2073113"/>
    <lineage>
        <taxon>Archaea</taxon>
        <taxon>Methanobacteriati</taxon>
        <taxon>Methanobacteriota</taxon>
        <taxon>Stenosarchaea group</taxon>
        <taxon>Halobacteria</taxon>
        <taxon>Halobacteriales</taxon>
        <taxon>Haloferacaceae</taxon>
        <taxon>Halobaculum</taxon>
    </lineage>
</organism>
<sequence length="295" mass="31275">MTTSAPSSHVGHRNRCETSVVRVDEQREIAYAEYGRPDGTPLVFLHGTPGSRRLGALLDHAARTHDVRVLAPERPGYGRSSPWPERSVADAAAFVTPVLDDAGVDAARLAGFSGGGPYALSTAATRPDRVDRVDVIAGATPPRVGGDAPAVQRLLGTLATRAPRVLGGLLRGQAWCAERLDPSFVVGQYTASNATEPVPDRVAETVQADFVEAFAQGRSGAVTEFRTTSTDWGVDLTAIETDVDLWYGTADTNVPFAHARGLERAIPTAELHALDGADHLRTLVRSVPAVVAADR</sequence>
<dbReference type="PANTHER" id="PTHR43433:SF10">
    <property type="entry name" value="AB HYDROLASE-1 DOMAIN-CONTAINING PROTEIN"/>
    <property type="match status" value="1"/>
</dbReference>
<evidence type="ECO:0000313" key="2">
    <source>
        <dbReference type="EMBL" id="MXR40576.1"/>
    </source>
</evidence>
<dbReference type="Proteomes" id="UP000437065">
    <property type="component" value="Unassembled WGS sequence"/>
</dbReference>
<dbReference type="Gene3D" id="3.40.50.1820">
    <property type="entry name" value="alpha/beta hydrolase"/>
    <property type="match status" value="1"/>
</dbReference>
<accession>A0A6B0SSK8</accession>
<dbReference type="SUPFAM" id="SSF53474">
    <property type="entry name" value="alpha/beta-Hydrolases"/>
    <property type="match status" value="1"/>
</dbReference>
<dbReference type="InterPro" id="IPR050471">
    <property type="entry name" value="AB_hydrolase"/>
</dbReference>
<dbReference type="EMBL" id="WUUS01000002">
    <property type="protein sequence ID" value="MXR40576.1"/>
    <property type="molecule type" value="Genomic_DNA"/>
</dbReference>
<name>A0A6B0SSK8_9EURY</name>
<comment type="caution">
    <text evidence="2">The sequence shown here is derived from an EMBL/GenBank/DDBJ whole genome shotgun (WGS) entry which is preliminary data.</text>
</comment>
<dbReference type="PRINTS" id="PR00111">
    <property type="entry name" value="ABHYDROLASE"/>
</dbReference>
<reference evidence="2 3" key="1">
    <citation type="submission" date="2019-12" db="EMBL/GenBank/DDBJ databases">
        <title>Isolation and characterization of three novel carbon monoxide-oxidizing members of Halobacteria from salione crusts and soils.</title>
        <authorList>
            <person name="Myers M.R."/>
            <person name="King G.M."/>
        </authorList>
    </citation>
    <scope>NUCLEOTIDE SEQUENCE [LARGE SCALE GENOMIC DNA]</scope>
    <source>
        <strain evidence="2 3">WSA2</strain>
    </source>
</reference>
<gene>
    <name evidence="2" type="ORF">GRX01_04345</name>
</gene>
<dbReference type="InterPro" id="IPR000073">
    <property type="entry name" value="AB_hydrolase_1"/>
</dbReference>
<dbReference type="Pfam" id="PF00561">
    <property type="entry name" value="Abhydrolase_1"/>
    <property type="match status" value="1"/>
</dbReference>
<dbReference type="OrthoDB" id="9890at2157"/>
<feature type="domain" description="AB hydrolase-1" evidence="1">
    <location>
        <begin position="41"/>
        <end position="279"/>
    </location>
</feature>
<evidence type="ECO:0000259" key="1">
    <source>
        <dbReference type="Pfam" id="PF00561"/>
    </source>
</evidence>
<keyword evidence="3" id="KW-1185">Reference proteome</keyword>
<dbReference type="AlphaFoldDB" id="A0A6B0SSK8"/>
<keyword evidence="2" id="KW-0378">Hydrolase</keyword>
<dbReference type="PANTHER" id="PTHR43433">
    <property type="entry name" value="HYDROLASE, ALPHA/BETA FOLD FAMILY PROTEIN"/>
    <property type="match status" value="1"/>
</dbReference>